<feature type="transmembrane region" description="Helical" evidence="11">
    <location>
        <begin position="132"/>
        <end position="151"/>
    </location>
</feature>
<feature type="transmembrane region" description="Helical" evidence="11">
    <location>
        <begin position="192"/>
        <end position="210"/>
    </location>
</feature>
<keyword evidence="4 11" id="KW-1003">Cell membrane</keyword>
<comment type="caution">
    <text evidence="13">The sequence shown here is derived from an EMBL/GenBank/DDBJ whole genome shotgun (WGS) entry which is preliminary data.</text>
</comment>
<feature type="domain" description="ABC transmembrane type-2" evidence="12">
    <location>
        <begin position="43"/>
        <end position="269"/>
    </location>
</feature>
<keyword evidence="10 11" id="KW-0472">Membrane</keyword>
<dbReference type="Proteomes" id="UP001589896">
    <property type="component" value="Unassembled WGS sequence"/>
</dbReference>
<gene>
    <name evidence="13" type="ORF">ACFFGH_03230</name>
</gene>
<dbReference type="InterPro" id="IPR013525">
    <property type="entry name" value="ABC2_TM"/>
</dbReference>
<evidence type="ECO:0000256" key="5">
    <source>
        <dbReference type="ARBA" id="ARBA00022597"/>
    </source>
</evidence>
<evidence type="ECO:0000256" key="1">
    <source>
        <dbReference type="ARBA" id="ARBA00004651"/>
    </source>
</evidence>
<keyword evidence="6 11" id="KW-0812">Transmembrane</keyword>
<accession>A0ABV6RIQ0</accession>
<evidence type="ECO:0000256" key="8">
    <source>
        <dbReference type="ARBA" id="ARBA00022989"/>
    </source>
</evidence>
<evidence type="ECO:0000256" key="4">
    <source>
        <dbReference type="ARBA" id="ARBA00022475"/>
    </source>
</evidence>
<sequence>MIQESSAPPAGLGHLVGSLHQHRQLIAQLTRQEIVGRYRGSMLGMLWSLVTPILMLLIYTFVFSVVFGARWSGLEQGGKAGFAVVLFAGMAVFNVFSDVVVRAPTLVMANTNYVKRVVFPLEILPVVQMGNALFHFLISLLAWLVAAWWILGGVPATALLLPVVIGPLILGTLGVAWLLASLGVFVRDIAQTVGLLVTAMLFLTPIFYPLEAIPVEYRDLIRLNPLTHVVVQARDVLIEGSLPGAGTLALHWGAGLAVLWLGFAWFQKTRKGFADVV</sequence>
<dbReference type="Pfam" id="PF01061">
    <property type="entry name" value="ABC2_membrane"/>
    <property type="match status" value="1"/>
</dbReference>
<keyword evidence="3 11" id="KW-0813">Transport</keyword>
<protein>
    <recommendedName>
        <fullName evidence="11">Transport permease protein</fullName>
    </recommendedName>
</protein>
<keyword evidence="5" id="KW-0762">Sugar transport</keyword>
<organism evidence="13 14">
    <name type="scientific">Lysobacter korlensis</name>
    <dbReference type="NCBI Taxonomy" id="553636"/>
    <lineage>
        <taxon>Bacteria</taxon>
        <taxon>Pseudomonadati</taxon>
        <taxon>Pseudomonadota</taxon>
        <taxon>Gammaproteobacteria</taxon>
        <taxon>Lysobacterales</taxon>
        <taxon>Lysobacteraceae</taxon>
        <taxon>Lysobacter</taxon>
    </lineage>
</organism>
<dbReference type="InterPro" id="IPR047817">
    <property type="entry name" value="ABC2_TM_bact-type"/>
</dbReference>
<evidence type="ECO:0000259" key="12">
    <source>
        <dbReference type="PROSITE" id="PS51012"/>
    </source>
</evidence>
<evidence type="ECO:0000313" key="14">
    <source>
        <dbReference type="Proteomes" id="UP001589896"/>
    </source>
</evidence>
<evidence type="ECO:0000313" key="13">
    <source>
        <dbReference type="EMBL" id="MFC0676864.1"/>
    </source>
</evidence>
<evidence type="ECO:0000256" key="2">
    <source>
        <dbReference type="ARBA" id="ARBA00007783"/>
    </source>
</evidence>
<evidence type="ECO:0000256" key="7">
    <source>
        <dbReference type="ARBA" id="ARBA00022903"/>
    </source>
</evidence>
<evidence type="ECO:0000256" key="11">
    <source>
        <dbReference type="RuleBase" id="RU361157"/>
    </source>
</evidence>
<comment type="subcellular location">
    <subcellularLocation>
        <location evidence="11">Cell inner membrane</location>
        <topology evidence="11">Multi-pass membrane protein</topology>
    </subcellularLocation>
    <subcellularLocation>
        <location evidence="1">Cell membrane</location>
        <topology evidence="1">Multi-pass membrane protein</topology>
    </subcellularLocation>
</comment>
<dbReference type="PROSITE" id="PS51012">
    <property type="entry name" value="ABC_TM2"/>
    <property type="match status" value="1"/>
</dbReference>
<feature type="transmembrane region" description="Helical" evidence="11">
    <location>
        <begin position="157"/>
        <end position="180"/>
    </location>
</feature>
<dbReference type="InterPro" id="IPR000412">
    <property type="entry name" value="ABC_2_transport"/>
</dbReference>
<keyword evidence="7" id="KW-0972">Capsule biogenesis/degradation</keyword>
<dbReference type="EMBL" id="JBHLTG010000001">
    <property type="protein sequence ID" value="MFC0676864.1"/>
    <property type="molecule type" value="Genomic_DNA"/>
</dbReference>
<dbReference type="PIRSF" id="PIRSF006648">
    <property type="entry name" value="DrrB"/>
    <property type="match status" value="1"/>
</dbReference>
<feature type="transmembrane region" description="Helical" evidence="11">
    <location>
        <begin position="46"/>
        <end position="68"/>
    </location>
</feature>
<proteinExistence type="inferred from homology"/>
<feature type="transmembrane region" description="Helical" evidence="11">
    <location>
        <begin position="80"/>
        <end position="101"/>
    </location>
</feature>
<name>A0ABV6RIQ0_9GAMM</name>
<evidence type="ECO:0000256" key="10">
    <source>
        <dbReference type="ARBA" id="ARBA00023136"/>
    </source>
</evidence>
<feature type="transmembrane region" description="Helical" evidence="11">
    <location>
        <begin position="249"/>
        <end position="266"/>
    </location>
</feature>
<keyword evidence="9" id="KW-0625">Polysaccharide transport</keyword>
<dbReference type="PRINTS" id="PR00164">
    <property type="entry name" value="ABC2TRNSPORT"/>
</dbReference>
<evidence type="ECO:0000256" key="9">
    <source>
        <dbReference type="ARBA" id="ARBA00023047"/>
    </source>
</evidence>
<dbReference type="RefSeq" id="WP_386664751.1">
    <property type="nucleotide sequence ID" value="NZ_JBHLTG010000001.1"/>
</dbReference>
<keyword evidence="8 11" id="KW-1133">Transmembrane helix</keyword>
<dbReference type="PANTHER" id="PTHR30413">
    <property type="entry name" value="INNER MEMBRANE TRANSPORT PERMEASE"/>
    <property type="match status" value="1"/>
</dbReference>
<reference evidence="13 14" key="1">
    <citation type="submission" date="2024-09" db="EMBL/GenBank/DDBJ databases">
        <authorList>
            <person name="Sun Q."/>
            <person name="Mori K."/>
        </authorList>
    </citation>
    <scope>NUCLEOTIDE SEQUENCE [LARGE SCALE GENOMIC DNA]</scope>
    <source>
        <strain evidence="13 14">KCTC 23076</strain>
    </source>
</reference>
<keyword evidence="14" id="KW-1185">Reference proteome</keyword>
<evidence type="ECO:0000256" key="6">
    <source>
        <dbReference type="ARBA" id="ARBA00022692"/>
    </source>
</evidence>
<comment type="similarity">
    <text evidence="2 11">Belongs to the ABC-2 integral membrane protein family.</text>
</comment>
<evidence type="ECO:0000256" key="3">
    <source>
        <dbReference type="ARBA" id="ARBA00022448"/>
    </source>
</evidence>
<dbReference type="PANTHER" id="PTHR30413:SF10">
    <property type="entry name" value="CAPSULE POLYSACCHARIDE EXPORT INNER-MEMBRANE PROTEIN CTRC"/>
    <property type="match status" value="1"/>
</dbReference>